<dbReference type="SUPFAM" id="SSF103473">
    <property type="entry name" value="MFS general substrate transporter"/>
    <property type="match status" value="1"/>
</dbReference>
<evidence type="ECO:0000256" key="5">
    <source>
        <dbReference type="SAM" id="MobiDB-lite"/>
    </source>
</evidence>
<sequence>MDVHKRSHHPTRSEDVSNEKEILDESTTFQRTRPAFQEENDGILPTSMPGAPERKSNHSLPKKDLKAFIILVILYTLQGVPVGLAFGSVPFILKSKLSYAQVGVFSLASYPYSLKLLWSPIVDAIYSRKVGRRKSWIIPVQLVSGVTLLYLGFIIDKSMANPAPNLIKITTCFFLLVLFCATQDIAVDGWALTVLSPESLSFASTAQTVGMNCGYFSSFTVFLALSSPEFANKYLRSEPQEDGLFGLGGYLTFWGWMYILITALLVFVPEDPPHLAKHNHEKLNAEHYKHESAHNRPLDKTKQYMQDLLHVYNSMYQVLRLPNVQTFVVILLFAKLGFQVNEAATNLKLLEKGLSKEDLSITVLIDFPFEMIFGYYSGRWSSGKSPLRPWLFGFAGRLFAALCAHIILLFFPNLHGEAVPFRLFLLIIFQHLLNSFMSTIQFVSLCAFHTRIADPSIGGTYMTTLNTLSNYGGTWPRLIILYLIDRLTVARCENVARPYDLLSEEQKRECTQAGGSVCREFAHLQSNLLLEMIEVNANDRLGKKIKVKCLPEDTIGDLKKILSMQLGTTHEKIVLKKGHQIYKDHISLDDYEINNGFNFELYYG</sequence>
<dbReference type="CDD" id="cd01791">
    <property type="entry name" value="Ubl_UBL5"/>
    <property type="match status" value="1"/>
</dbReference>
<feature type="transmembrane region" description="Helical" evidence="6">
    <location>
        <begin position="390"/>
        <end position="411"/>
    </location>
</feature>
<evidence type="ECO:0000256" key="3">
    <source>
        <dbReference type="ARBA" id="ARBA00022989"/>
    </source>
</evidence>
<feature type="transmembrane region" description="Helical" evidence="6">
    <location>
        <begin position="247"/>
        <end position="268"/>
    </location>
</feature>
<evidence type="ECO:0000313" key="8">
    <source>
        <dbReference type="Proteomes" id="UP000825434"/>
    </source>
</evidence>
<dbReference type="InterPro" id="IPR024371">
    <property type="entry name" value="AcetylCoA_trans_1-like"/>
</dbReference>
<feature type="transmembrane region" description="Helical" evidence="6">
    <location>
        <begin position="318"/>
        <end position="338"/>
    </location>
</feature>
<accession>A0ABX8I9S1</accession>
<evidence type="ECO:0000256" key="1">
    <source>
        <dbReference type="ARBA" id="ARBA00004141"/>
    </source>
</evidence>
<keyword evidence="2 6" id="KW-0812">Transmembrane</keyword>
<dbReference type="Pfam" id="PF13000">
    <property type="entry name" value="Acatn"/>
    <property type="match status" value="2"/>
</dbReference>
<name>A0ABX8I9S1_9ASCO</name>
<gene>
    <name evidence="7" type="ORF">CA3LBN_003537</name>
</gene>
<reference evidence="7 8" key="1">
    <citation type="submission" date="2021-06" db="EMBL/GenBank/DDBJ databases">
        <title>Candida outbreak in Lebanon.</title>
        <authorList>
            <person name="Finianos M."/>
        </authorList>
    </citation>
    <scope>NUCLEOTIDE SEQUENCE [LARGE SCALE GENOMIC DNA]</scope>
    <source>
        <strain evidence="7">CA3LBN</strain>
    </source>
</reference>
<keyword evidence="4 6" id="KW-0472">Membrane</keyword>
<dbReference type="InterPro" id="IPR004752">
    <property type="entry name" value="AmpG_permease/AT-1"/>
</dbReference>
<keyword evidence="3 6" id="KW-1133">Transmembrane helix</keyword>
<dbReference type="Gene3D" id="3.10.20.90">
    <property type="entry name" value="Phosphatidylinositol 3-kinase Catalytic Subunit, Chain A, domain 1"/>
    <property type="match status" value="1"/>
</dbReference>
<dbReference type="EMBL" id="CP076664">
    <property type="protein sequence ID" value="QWU89214.1"/>
    <property type="molecule type" value="Genomic_DNA"/>
</dbReference>
<organism evidence="7 8">
    <name type="scientific">Candidozyma haemuli</name>
    <dbReference type="NCBI Taxonomy" id="45357"/>
    <lineage>
        <taxon>Eukaryota</taxon>
        <taxon>Fungi</taxon>
        <taxon>Dikarya</taxon>
        <taxon>Ascomycota</taxon>
        <taxon>Saccharomycotina</taxon>
        <taxon>Pichiomycetes</taxon>
        <taxon>Metschnikowiaceae</taxon>
        <taxon>Candidozyma</taxon>
    </lineage>
</organism>
<feature type="transmembrane region" description="Helical" evidence="6">
    <location>
        <begin position="206"/>
        <end position="226"/>
    </location>
</feature>
<comment type="subcellular location">
    <subcellularLocation>
        <location evidence="1">Membrane</location>
        <topology evidence="1">Multi-pass membrane protein</topology>
    </subcellularLocation>
</comment>
<evidence type="ECO:0000313" key="7">
    <source>
        <dbReference type="EMBL" id="QWU89214.1"/>
    </source>
</evidence>
<feature type="transmembrane region" description="Helical" evidence="6">
    <location>
        <begin position="423"/>
        <end position="443"/>
    </location>
</feature>
<dbReference type="InterPro" id="IPR036259">
    <property type="entry name" value="MFS_trans_sf"/>
</dbReference>
<proteinExistence type="predicted"/>
<feature type="transmembrane region" description="Helical" evidence="6">
    <location>
        <begin position="136"/>
        <end position="154"/>
    </location>
</feature>
<feature type="region of interest" description="Disordered" evidence="5">
    <location>
        <begin position="1"/>
        <end position="59"/>
    </location>
</feature>
<evidence type="ECO:0000256" key="2">
    <source>
        <dbReference type="ARBA" id="ARBA00022692"/>
    </source>
</evidence>
<dbReference type="PANTHER" id="PTHR12778:SF9">
    <property type="entry name" value="ACETYL-COENZYME A TRANSPORTER 1"/>
    <property type="match status" value="1"/>
</dbReference>
<dbReference type="InterPro" id="IPR029071">
    <property type="entry name" value="Ubiquitin-like_domsf"/>
</dbReference>
<feature type="transmembrane region" description="Helical" evidence="6">
    <location>
        <begin position="166"/>
        <end position="186"/>
    </location>
</feature>
<dbReference type="SUPFAM" id="SSF54236">
    <property type="entry name" value="Ubiquitin-like"/>
    <property type="match status" value="1"/>
</dbReference>
<keyword evidence="8" id="KW-1185">Reference proteome</keyword>
<dbReference type="Proteomes" id="UP000825434">
    <property type="component" value="Chromosome 4"/>
</dbReference>
<evidence type="ECO:0000256" key="4">
    <source>
        <dbReference type="ARBA" id="ARBA00023136"/>
    </source>
</evidence>
<feature type="transmembrane region" description="Helical" evidence="6">
    <location>
        <begin position="68"/>
        <end position="93"/>
    </location>
</feature>
<evidence type="ECO:0000256" key="6">
    <source>
        <dbReference type="SAM" id="Phobius"/>
    </source>
</evidence>
<feature type="compositionally biased region" description="Basic and acidic residues" evidence="5">
    <location>
        <begin position="11"/>
        <end position="23"/>
    </location>
</feature>
<dbReference type="PANTHER" id="PTHR12778">
    <property type="entry name" value="SOLUTE CARRIER FAMILY 33 ACETYL-COA TRANSPORTER -RELATED"/>
    <property type="match status" value="1"/>
</dbReference>
<feature type="compositionally biased region" description="Basic residues" evidence="5">
    <location>
        <begin position="1"/>
        <end position="10"/>
    </location>
</feature>
<protein>
    <submittedName>
        <fullName evidence="7">Uncharacterized protein</fullName>
    </submittedName>
</protein>